<keyword evidence="1" id="KW-0808">Transferase</keyword>
<evidence type="ECO:0000313" key="1">
    <source>
        <dbReference type="EMBL" id="CEA01625.1"/>
    </source>
</evidence>
<dbReference type="HOGENOM" id="CLU_093128_0_0_9"/>
<name>A0A078M5P7_9STAP</name>
<dbReference type="RefSeq" id="WP_035809807.1">
    <property type="nucleotide sequence ID" value="NZ_CCSE01000001.1"/>
</dbReference>
<dbReference type="Proteomes" id="UP000044136">
    <property type="component" value="Unassembled WGS sequence"/>
</dbReference>
<dbReference type="OrthoDB" id="1653798at2"/>
<evidence type="ECO:0000313" key="2">
    <source>
        <dbReference type="Proteomes" id="UP000044136"/>
    </source>
</evidence>
<dbReference type="GO" id="GO:0008990">
    <property type="term" value="F:rRNA (guanine-N2-)-methyltransferase activity"/>
    <property type="evidence" value="ECO:0007669"/>
    <property type="project" value="InterPro"/>
</dbReference>
<proteinExistence type="predicted"/>
<reference evidence="1 2" key="1">
    <citation type="submission" date="2014-07" db="EMBL/GenBank/DDBJ databases">
        <authorList>
            <person name="Urmite Genomes Urmite Genomes"/>
        </authorList>
    </citation>
    <scope>NUCLEOTIDE SEQUENCE [LARGE SCALE GENOMIC DNA]</scope>
    <source>
        <strain evidence="1 2">13MG44_air</strain>
    </source>
</reference>
<dbReference type="InterPro" id="IPR007536">
    <property type="entry name" value="16SrRNA_methylTrfase_J"/>
</dbReference>
<organism evidence="1 2">
    <name type="scientific">Jeotgalicoccus saudimassiliensis</name>
    <dbReference type="NCBI Taxonomy" id="1461582"/>
    <lineage>
        <taxon>Bacteria</taxon>
        <taxon>Bacillati</taxon>
        <taxon>Bacillota</taxon>
        <taxon>Bacilli</taxon>
        <taxon>Bacillales</taxon>
        <taxon>Staphylococcaceae</taxon>
        <taxon>Jeotgalicoccus</taxon>
    </lineage>
</organism>
<gene>
    <name evidence="1" type="primary">rsmJ</name>
    <name evidence="1" type="ORF">BN1048_01436</name>
</gene>
<dbReference type="Pfam" id="PF04445">
    <property type="entry name" value="SAM_MT"/>
    <property type="match status" value="1"/>
</dbReference>
<dbReference type="STRING" id="1461582.BN1048_01436"/>
<dbReference type="EMBL" id="CCSE01000001">
    <property type="protein sequence ID" value="CEA01625.1"/>
    <property type="molecule type" value="Genomic_DNA"/>
</dbReference>
<keyword evidence="1" id="KW-0489">Methyltransferase</keyword>
<accession>A0A078M5P7</accession>
<dbReference type="SUPFAM" id="SSF53335">
    <property type="entry name" value="S-adenosyl-L-methionine-dependent methyltransferases"/>
    <property type="match status" value="1"/>
</dbReference>
<dbReference type="PANTHER" id="PTHR36112">
    <property type="entry name" value="RIBOSOMAL RNA SMALL SUBUNIT METHYLTRANSFERASE J"/>
    <property type="match status" value="1"/>
</dbReference>
<dbReference type="eggNOG" id="COG4123">
    <property type="taxonomic scope" value="Bacteria"/>
</dbReference>
<sequence>MIVTTGGRYNEETLQKARDIAMRYGLEFAMRRKRSVKELNERYNDDVMIVGNDGLSIAPQSCKESVKYHPNFSMVRAKRLLKNENDALVEAAELESGMSFLDCTMGLGADSVIASMAVGNQGKVTALEHSFILYLLTKEGLASYNADNDIINEAMRNIKALHVNYETYLKTLADNSFDVIYFDPMFDEEISKSQSLRTITPVTHTETLSETAVEEAKRVAAEKVVLKDHFRSKRFEQFGFEQQIRKTSKVHYGIISTNVQVD</sequence>
<dbReference type="PANTHER" id="PTHR36112:SF1">
    <property type="entry name" value="RIBOSOMAL RNA SMALL SUBUNIT METHYLTRANSFERASE J"/>
    <property type="match status" value="1"/>
</dbReference>
<keyword evidence="2" id="KW-1185">Reference proteome</keyword>
<dbReference type="Gene3D" id="3.40.50.150">
    <property type="entry name" value="Vaccinia Virus protein VP39"/>
    <property type="match status" value="1"/>
</dbReference>
<dbReference type="AlphaFoldDB" id="A0A078M5P7"/>
<protein>
    <submittedName>
        <fullName evidence="1">Ribosomal RNA small subunit methyltransferase J</fullName>
    </submittedName>
</protein>
<dbReference type="InterPro" id="IPR029063">
    <property type="entry name" value="SAM-dependent_MTases_sf"/>
</dbReference>